<name>A0AAW1RNJ0_9CHLO</name>
<protein>
    <recommendedName>
        <fullName evidence="1">UspA domain-containing protein</fullName>
    </recommendedName>
</protein>
<dbReference type="Pfam" id="PF00582">
    <property type="entry name" value="Usp"/>
    <property type="match status" value="1"/>
</dbReference>
<dbReference type="PANTHER" id="PTHR31964">
    <property type="entry name" value="ADENINE NUCLEOTIDE ALPHA HYDROLASES-LIKE SUPERFAMILY PROTEIN"/>
    <property type="match status" value="1"/>
</dbReference>
<dbReference type="Gene3D" id="3.40.50.620">
    <property type="entry name" value="HUPs"/>
    <property type="match status" value="1"/>
</dbReference>
<dbReference type="Proteomes" id="UP001438707">
    <property type="component" value="Unassembled WGS sequence"/>
</dbReference>
<dbReference type="AlphaFoldDB" id="A0AAW1RNJ0"/>
<comment type="caution">
    <text evidence="2">The sequence shown here is derived from an EMBL/GenBank/DDBJ whole genome shotgun (WGS) entry which is preliminary data.</text>
</comment>
<keyword evidence="3" id="KW-1185">Reference proteome</keyword>
<evidence type="ECO:0000259" key="1">
    <source>
        <dbReference type="Pfam" id="PF00582"/>
    </source>
</evidence>
<dbReference type="EMBL" id="JALJOS010000009">
    <property type="protein sequence ID" value="KAK9834731.1"/>
    <property type="molecule type" value="Genomic_DNA"/>
</dbReference>
<feature type="domain" description="UspA" evidence="1">
    <location>
        <begin position="7"/>
        <end position="160"/>
    </location>
</feature>
<dbReference type="CDD" id="cd00293">
    <property type="entry name" value="USP-like"/>
    <property type="match status" value="1"/>
</dbReference>
<dbReference type="PANTHER" id="PTHR31964:SF113">
    <property type="entry name" value="USPA DOMAIN-CONTAINING PROTEIN"/>
    <property type="match status" value="1"/>
</dbReference>
<organism evidence="2 3">
    <name type="scientific">Apatococcus lobatus</name>
    <dbReference type="NCBI Taxonomy" id="904363"/>
    <lineage>
        <taxon>Eukaryota</taxon>
        <taxon>Viridiplantae</taxon>
        <taxon>Chlorophyta</taxon>
        <taxon>core chlorophytes</taxon>
        <taxon>Trebouxiophyceae</taxon>
        <taxon>Chlorellales</taxon>
        <taxon>Chlorellaceae</taxon>
        <taxon>Apatococcus</taxon>
    </lineage>
</organism>
<accession>A0AAW1RNJ0</accession>
<dbReference type="InterPro" id="IPR014729">
    <property type="entry name" value="Rossmann-like_a/b/a_fold"/>
</dbReference>
<reference evidence="2 3" key="1">
    <citation type="journal article" date="2024" name="Nat. Commun.">
        <title>Phylogenomics reveals the evolutionary origins of lichenization in chlorophyte algae.</title>
        <authorList>
            <person name="Puginier C."/>
            <person name="Libourel C."/>
            <person name="Otte J."/>
            <person name="Skaloud P."/>
            <person name="Haon M."/>
            <person name="Grisel S."/>
            <person name="Petersen M."/>
            <person name="Berrin J.G."/>
            <person name="Delaux P.M."/>
            <person name="Dal Grande F."/>
            <person name="Keller J."/>
        </authorList>
    </citation>
    <scope>NUCLEOTIDE SEQUENCE [LARGE SCALE GENOMIC DNA]</scope>
    <source>
        <strain evidence="2 3">SAG 2145</strain>
    </source>
</reference>
<evidence type="ECO:0000313" key="2">
    <source>
        <dbReference type="EMBL" id="KAK9834731.1"/>
    </source>
</evidence>
<proteinExistence type="predicted"/>
<sequence>MSQNSVIVIAVKNSKVTDKVVQYALKHFGGRGYDFHLVNVVTPIHQLNAMPASGAAAGLARAPTSSQTFQEQELQVQRFLMEEVAPKLGVSKNAVKTMVLRSASGGSEAIGAAIDEYARNVGAMMVLMTRHAKPQLQEMFTGSVTVSCVKKCTVPLTIVH</sequence>
<dbReference type="InterPro" id="IPR006016">
    <property type="entry name" value="UspA"/>
</dbReference>
<evidence type="ECO:0000313" key="3">
    <source>
        <dbReference type="Proteomes" id="UP001438707"/>
    </source>
</evidence>
<dbReference type="SUPFAM" id="SSF52402">
    <property type="entry name" value="Adenine nucleotide alpha hydrolases-like"/>
    <property type="match status" value="1"/>
</dbReference>
<gene>
    <name evidence="2" type="ORF">WJX74_008773</name>
</gene>